<evidence type="ECO:0008006" key="3">
    <source>
        <dbReference type="Google" id="ProtNLM"/>
    </source>
</evidence>
<dbReference type="AlphaFoldDB" id="A0A4C1WZ09"/>
<comment type="caution">
    <text evidence="1">The sequence shown here is derived from an EMBL/GenBank/DDBJ whole genome shotgun (WGS) entry which is preliminary data.</text>
</comment>
<protein>
    <recommendedName>
        <fullName evidence="3">Integrase catalytic domain-containing protein</fullName>
    </recommendedName>
</protein>
<sequence>MVLNRGVGTVIATDGGIKNILVVVDYITKWPEVFVIPNENRVTVAEKFVKEVFCQFGIPLEFPSTPTKTRTSNLNFLR</sequence>
<dbReference type="InterPro" id="IPR012337">
    <property type="entry name" value="RNaseH-like_sf"/>
</dbReference>
<dbReference type="OrthoDB" id="425619at2759"/>
<dbReference type="InterPro" id="IPR036397">
    <property type="entry name" value="RNaseH_sf"/>
</dbReference>
<name>A0A4C1WZ09_EUMVA</name>
<reference evidence="1 2" key="1">
    <citation type="journal article" date="2019" name="Commun. Biol.">
        <title>The bagworm genome reveals a unique fibroin gene that provides high tensile strength.</title>
        <authorList>
            <person name="Kono N."/>
            <person name="Nakamura H."/>
            <person name="Ohtoshi R."/>
            <person name="Tomita M."/>
            <person name="Numata K."/>
            <person name="Arakawa K."/>
        </authorList>
    </citation>
    <scope>NUCLEOTIDE SEQUENCE [LARGE SCALE GENOMIC DNA]</scope>
</reference>
<evidence type="ECO:0000313" key="2">
    <source>
        <dbReference type="Proteomes" id="UP000299102"/>
    </source>
</evidence>
<dbReference type="Gene3D" id="3.30.420.10">
    <property type="entry name" value="Ribonuclease H-like superfamily/Ribonuclease H"/>
    <property type="match status" value="1"/>
</dbReference>
<dbReference type="SUPFAM" id="SSF53098">
    <property type="entry name" value="Ribonuclease H-like"/>
    <property type="match status" value="1"/>
</dbReference>
<dbReference type="Proteomes" id="UP000299102">
    <property type="component" value="Unassembled WGS sequence"/>
</dbReference>
<keyword evidence="2" id="KW-1185">Reference proteome</keyword>
<accession>A0A4C1WZ09</accession>
<dbReference type="GO" id="GO:0003676">
    <property type="term" value="F:nucleic acid binding"/>
    <property type="evidence" value="ECO:0007669"/>
    <property type="project" value="InterPro"/>
</dbReference>
<gene>
    <name evidence="1" type="ORF">EVAR_23602_1</name>
</gene>
<evidence type="ECO:0000313" key="1">
    <source>
        <dbReference type="EMBL" id="GBP56163.1"/>
    </source>
</evidence>
<proteinExistence type="predicted"/>
<dbReference type="EMBL" id="BGZK01000686">
    <property type="protein sequence ID" value="GBP56163.1"/>
    <property type="molecule type" value="Genomic_DNA"/>
</dbReference>
<organism evidence="1 2">
    <name type="scientific">Eumeta variegata</name>
    <name type="common">Bagworm moth</name>
    <name type="synonym">Eumeta japonica</name>
    <dbReference type="NCBI Taxonomy" id="151549"/>
    <lineage>
        <taxon>Eukaryota</taxon>
        <taxon>Metazoa</taxon>
        <taxon>Ecdysozoa</taxon>
        <taxon>Arthropoda</taxon>
        <taxon>Hexapoda</taxon>
        <taxon>Insecta</taxon>
        <taxon>Pterygota</taxon>
        <taxon>Neoptera</taxon>
        <taxon>Endopterygota</taxon>
        <taxon>Lepidoptera</taxon>
        <taxon>Glossata</taxon>
        <taxon>Ditrysia</taxon>
        <taxon>Tineoidea</taxon>
        <taxon>Psychidae</taxon>
        <taxon>Oiketicinae</taxon>
        <taxon>Eumeta</taxon>
    </lineage>
</organism>